<name>A0AAN9JPJ6_CLITE</name>
<feature type="region of interest" description="Disordered" evidence="1">
    <location>
        <begin position="33"/>
        <end position="61"/>
    </location>
</feature>
<gene>
    <name evidence="2" type="ORF">RJT34_11980</name>
</gene>
<dbReference type="EMBL" id="JAYKXN010000003">
    <property type="protein sequence ID" value="KAK7301119.1"/>
    <property type="molecule type" value="Genomic_DNA"/>
</dbReference>
<proteinExistence type="predicted"/>
<evidence type="ECO:0000313" key="3">
    <source>
        <dbReference type="Proteomes" id="UP001359559"/>
    </source>
</evidence>
<evidence type="ECO:0000313" key="2">
    <source>
        <dbReference type="EMBL" id="KAK7301119.1"/>
    </source>
</evidence>
<organism evidence="2 3">
    <name type="scientific">Clitoria ternatea</name>
    <name type="common">Butterfly pea</name>
    <dbReference type="NCBI Taxonomy" id="43366"/>
    <lineage>
        <taxon>Eukaryota</taxon>
        <taxon>Viridiplantae</taxon>
        <taxon>Streptophyta</taxon>
        <taxon>Embryophyta</taxon>
        <taxon>Tracheophyta</taxon>
        <taxon>Spermatophyta</taxon>
        <taxon>Magnoliopsida</taxon>
        <taxon>eudicotyledons</taxon>
        <taxon>Gunneridae</taxon>
        <taxon>Pentapetalae</taxon>
        <taxon>rosids</taxon>
        <taxon>fabids</taxon>
        <taxon>Fabales</taxon>
        <taxon>Fabaceae</taxon>
        <taxon>Papilionoideae</taxon>
        <taxon>50 kb inversion clade</taxon>
        <taxon>NPAAA clade</taxon>
        <taxon>indigoferoid/millettioid clade</taxon>
        <taxon>Phaseoleae</taxon>
        <taxon>Clitoria</taxon>
    </lineage>
</organism>
<evidence type="ECO:0000256" key="1">
    <source>
        <dbReference type="SAM" id="MobiDB-lite"/>
    </source>
</evidence>
<dbReference type="Proteomes" id="UP001359559">
    <property type="component" value="Unassembled WGS sequence"/>
</dbReference>
<dbReference type="AlphaFoldDB" id="A0AAN9JPJ6"/>
<accession>A0AAN9JPJ6</accession>
<protein>
    <submittedName>
        <fullName evidence="2">Uncharacterized protein</fullName>
    </submittedName>
</protein>
<comment type="caution">
    <text evidence="2">The sequence shown here is derived from an EMBL/GenBank/DDBJ whole genome shotgun (WGS) entry which is preliminary data.</text>
</comment>
<reference evidence="2 3" key="1">
    <citation type="submission" date="2024-01" db="EMBL/GenBank/DDBJ databases">
        <title>The genomes of 5 underutilized Papilionoideae crops provide insights into root nodulation and disease resistance.</title>
        <authorList>
            <person name="Yuan L."/>
        </authorList>
    </citation>
    <scope>NUCLEOTIDE SEQUENCE [LARGE SCALE GENOMIC DNA]</scope>
    <source>
        <strain evidence="2">LY-2023</strain>
        <tissue evidence="2">Leaf</tissue>
    </source>
</reference>
<sequence>MLDFSRWTKSMERKECSEFTIANAAKIRIHFEKPQESSELEMAQASKDSSRRNDDEEEAVTEENIVATIEVMAKTQLAIQPILINTNDEEDRIPLSDVLVGFKRKVATKAS</sequence>
<keyword evidence="3" id="KW-1185">Reference proteome</keyword>